<reference evidence="1" key="1">
    <citation type="submission" date="2019-05" db="EMBL/GenBank/DDBJ databases">
        <authorList>
            <consortium name="Pathogen Informatics"/>
        </authorList>
    </citation>
    <scope>NUCLEOTIDE SEQUENCE [LARGE SCALE GENOMIC DNA]</scope>
    <source>
        <strain evidence="1">NCTC12965</strain>
    </source>
</reference>
<proteinExistence type="predicted"/>
<sequence>MINPALIKPHRAPKASVIAIANGKGRPAWNNTPSAMAHRPMVEPNEISMPPLTITMVNGSATMPIQIKSLVLNNRTLMSSMRGLTTPNARISISSRAASASSQPKRRHCAIMRSPVFFPVQGVGWS</sequence>
<organism evidence="1">
    <name type="scientific">Serratia fonticola</name>
    <dbReference type="NCBI Taxonomy" id="47917"/>
    <lineage>
        <taxon>Bacteria</taxon>
        <taxon>Pseudomonadati</taxon>
        <taxon>Pseudomonadota</taxon>
        <taxon>Gammaproteobacteria</taxon>
        <taxon>Enterobacterales</taxon>
        <taxon>Yersiniaceae</taxon>
        <taxon>Serratia</taxon>
    </lineage>
</organism>
<evidence type="ECO:0000313" key="1">
    <source>
        <dbReference type="EMBL" id="VTR17562.1"/>
    </source>
</evidence>
<gene>
    <name evidence="1" type="ORF">NCTC12965_00375</name>
</gene>
<protein>
    <submittedName>
        <fullName evidence="1">Uncharacterized protein</fullName>
    </submittedName>
</protein>
<accession>A0A4U9TI33</accession>
<dbReference type="AlphaFoldDB" id="A0A4U9TI33"/>
<name>A0A4U9TI33_SERFO</name>
<dbReference type="EMBL" id="CABEEZ010000016">
    <property type="protein sequence ID" value="VTR17562.1"/>
    <property type="molecule type" value="Genomic_DNA"/>
</dbReference>